<comment type="caution">
    <text evidence="8">The sequence shown here is derived from an EMBL/GenBank/DDBJ whole genome shotgun (WGS) entry which is preliminary data.</text>
</comment>
<feature type="transmembrane region" description="Helical" evidence="7">
    <location>
        <begin position="321"/>
        <end position="348"/>
    </location>
</feature>
<name>A0A368NYQ0_AGRVI</name>
<dbReference type="OrthoDB" id="7200137at2"/>
<dbReference type="Gene3D" id="1.20.1250.20">
    <property type="entry name" value="MFS general substrate transporter like domains"/>
    <property type="match status" value="1"/>
</dbReference>
<feature type="transmembrane region" description="Helical" evidence="7">
    <location>
        <begin position="230"/>
        <end position="250"/>
    </location>
</feature>
<dbReference type="EMBL" id="QUSG01000005">
    <property type="protein sequence ID" value="KAA3527845.1"/>
    <property type="molecule type" value="Genomic_DNA"/>
</dbReference>
<dbReference type="InterPro" id="IPR050171">
    <property type="entry name" value="MFS_Transporters"/>
</dbReference>
<comment type="subcellular location">
    <subcellularLocation>
        <location evidence="1">Cell membrane</location>
        <topology evidence="1">Multi-pass membrane protein</topology>
    </subcellularLocation>
</comment>
<keyword evidence="6 7" id="KW-0472">Membrane</keyword>
<feature type="transmembrane region" description="Helical" evidence="7">
    <location>
        <begin position="294"/>
        <end position="315"/>
    </location>
</feature>
<evidence type="ECO:0000313" key="9">
    <source>
        <dbReference type="Proteomes" id="UP000436911"/>
    </source>
</evidence>
<evidence type="ECO:0000256" key="6">
    <source>
        <dbReference type="ARBA" id="ARBA00023136"/>
    </source>
</evidence>
<dbReference type="PANTHER" id="PTHR23517:SF3">
    <property type="entry name" value="INTEGRAL MEMBRANE TRANSPORT PROTEIN"/>
    <property type="match status" value="1"/>
</dbReference>
<protein>
    <submittedName>
        <fullName evidence="8">MFS transporter</fullName>
    </submittedName>
</protein>
<dbReference type="GO" id="GO:0005886">
    <property type="term" value="C:plasma membrane"/>
    <property type="evidence" value="ECO:0007669"/>
    <property type="project" value="UniProtKB-SubCell"/>
</dbReference>
<dbReference type="InterPro" id="IPR036259">
    <property type="entry name" value="MFS_trans_sf"/>
</dbReference>
<feature type="transmembrane region" description="Helical" evidence="7">
    <location>
        <begin position="385"/>
        <end position="408"/>
    </location>
</feature>
<feature type="transmembrane region" description="Helical" evidence="7">
    <location>
        <begin position="256"/>
        <end position="273"/>
    </location>
</feature>
<keyword evidence="3" id="KW-1003">Cell membrane</keyword>
<feature type="transmembrane region" description="Helical" evidence="7">
    <location>
        <begin position="360"/>
        <end position="379"/>
    </location>
</feature>
<evidence type="ECO:0000313" key="8">
    <source>
        <dbReference type="EMBL" id="KAA3527845.1"/>
    </source>
</evidence>
<accession>A0A368NYQ0</accession>
<dbReference type="Proteomes" id="UP000436911">
    <property type="component" value="Unassembled WGS sequence"/>
</dbReference>
<keyword evidence="5 7" id="KW-1133">Transmembrane helix</keyword>
<dbReference type="AlphaFoldDB" id="A0A368NYQ0"/>
<dbReference type="InterPro" id="IPR011701">
    <property type="entry name" value="MFS"/>
</dbReference>
<feature type="transmembrane region" description="Helical" evidence="7">
    <location>
        <begin position="20"/>
        <end position="38"/>
    </location>
</feature>
<dbReference type="NCBIfam" id="NF033733">
    <property type="entry name" value="MFS_ArsK"/>
    <property type="match status" value="1"/>
</dbReference>
<organism evidence="8 9">
    <name type="scientific">Agrobacterium vitis</name>
    <name type="common">Rhizobium vitis</name>
    <dbReference type="NCBI Taxonomy" id="373"/>
    <lineage>
        <taxon>Bacteria</taxon>
        <taxon>Pseudomonadati</taxon>
        <taxon>Pseudomonadota</taxon>
        <taxon>Alphaproteobacteria</taxon>
        <taxon>Hyphomicrobiales</taxon>
        <taxon>Rhizobiaceae</taxon>
        <taxon>Rhizobium/Agrobacterium group</taxon>
        <taxon>Agrobacterium</taxon>
    </lineage>
</organism>
<dbReference type="PANTHER" id="PTHR23517">
    <property type="entry name" value="RESISTANCE PROTEIN MDTM, PUTATIVE-RELATED-RELATED"/>
    <property type="match status" value="1"/>
</dbReference>
<dbReference type="GO" id="GO:0022857">
    <property type="term" value="F:transmembrane transporter activity"/>
    <property type="evidence" value="ECO:0007669"/>
    <property type="project" value="InterPro"/>
</dbReference>
<dbReference type="RefSeq" id="WP_114386137.1">
    <property type="nucleotide sequence ID" value="NZ_CP055266.1"/>
</dbReference>
<evidence type="ECO:0000256" key="5">
    <source>
        <dbReference type="ARBA" id="ARBA00022989"/>
    </source>
</evidence>
<evidence type="ECO:0000256" key="1">
    <source>
        <dbReference type="ARBA" id="ARBA00004651"/>
    </source>
</evidence>
<gene>
    <name evidence="8" type="ORF">DXT89_11255</name>
</gene>
<dbReference type="GeneID" id="60680097"/>
<feature type="transmembrane region" description="Helical" evidence="7">
    <location>
        <begin position="148"/>
        <end position="166"/>
    </location>
</feature>
<evidence type="ECO:0000256" key="3">
    <source>
        <dbReference type="ARBA" id="ARBA00022475"/>
    </source>
</evidence>
<evidence type="ECO:0000256" key="2">
    <source>
        <dbReference type="ARBA" id="ARBA00022448"/>
    </source>
</evidence>
<dbReference type="Pfam" id="PF07690">
    <property type="entry name" value="MFS_1"/>
    <property type="match status" value="1"/>
</dbReference>
<feature type="transmembrane region" description="Helical" evidence="7">
    <location>
        <begin position="89"/>
        <end position="108"/>
    </location>
</feature>
<keyword evidence="4 7" id="KW-0812">Transmembrane</keyword>
<feature type="transmembrane region" description="Helical" evidence="7">
    <location>
        <begin position="178"/>
        <end position="197"/>
    </location>
</feature>
<feature type="transmembrane region" description="Helical" evidence="7">
    <location>
        <begin position="58"/>
        <end position="77"/>
    </location>
</feature>
<sequence length="416" mass="43816">MSLNASRPGRLSLSLDRDEILVVIALGLTQIIGYGTLYYSFSILAPAMGVDLGWSSEWIFATLSAALLAGGLAAPWVGRILDDHGAGRVLTAGSLIAALSLVACALAPGKITFVMALIVIEMASTLVQYTAAFAFLVQFRPQSAQRNITYLTLIAGFASTIFWPLTSALHADLSWRQVYLVYALLHLAVCLPLHLWLARRVGERHAPAIAASATPHHIVEGGLPDRLRPIAFLLMVTGFALESFVNAALLVHMVPLLTALGLGSAALLVGTLFGPSQVLSRFTNMMFGRDLSQLTLALVSALLMPGAVAVLLLTAPSFSGALIFAVLFGLGSGLGSIVQGTLPLALFGNAGYGRRQGQVTAVRLVVSSTAPFAFAWMMEKMGTDLALAINTAIGGVAVLAFLAIAHLAQRQRAMPT</sequence>
<keyword evidence="2" id="KW-0813">Transport</keyword>
<proteinExistence type="predicted"/>
<evidence type="ECO:0000256" key="7">
    <source>
        <dbReference type="SAM" id="Phobius"/>
    </source>
</evidence>
<reference evidence="8 9" key="1">
    <citation type="submission" date="2018-08" db="EMBL/GenBank/DDBJ databases">
        <title>Genome sequencing of Agrobacterium vitis strain ICMP 10754.</title>
        <authorList>
            <person name="Visnovsky S.B."/>
            <person name="Pitman A.R."/>
        </authorList>
    </citation>
    <scope>NUCLEOTIDE SEQUENCE [LARGE SCALE GENOMIC DNA]</scope>
    <source>
        <strain evidence="8 9">ICMP 10754</strain>
    </source>
</reference>
<evidence type="ECO:0000256" key="4">
    <source>
        <dbReference type="ARBA" id="ARBA00022692"/>
    </source>
</evidence>
<dbReference type="SUPFAM" id="SSF103473">
    <property type="entry name" value="MFS general substrate transporter"/>
    <property type="match status" value="1"/>
</dbReference>
<feature type="transmembrane region" description="Helical" evidence="7">
    <location>
        <begin position="114"/>
        <end position="136"/>
    </location>
</feature>